<reference evidence="2" key="1">
    <citation type="submission" date="2024-05" db="EMBL/GenBank/DDBJ databases">
        <title>Whole genome shotgun sequence of Streptomyces violascens NBRC 12920.</title>
        <authorList>
            <person name="Komaki H."/>
            <person name="Tamura T."/>
        </authorList>
    </citation>
    <scope>NUCLEOTIDE SEQUENCE</scope>
    <source>
        <strain evidence="2">NBRC 12920</strain>
    </source>
</reference>
<dbReference type="Proteomes" id="UP001050808">
    <property type="component" value="Unassembled WGS sequence"/>
</dbReference>
<keyword evidence="3" id="KW-1185">Reference proteome</keyword>
<evidence type="ECO:0000256" key="1">
    <source>
        <dbReference type="SAM" id="Phobius"/>
    </source>
</evidence>
<evidence type="ECO:0000313" key="2">
    <source>
        <dbReference type="EMBL" id="GHI40154.1"/>
    </source>
</evidence>
<comment type="caution">
    <text evidence="2">The sequence shown here is derived from an EMBL/GenBank/DDBJ whole genome shotgun (WGS) entry which is preliminary data.</text>
</comment>
<evidence type="ECO:0000313" key="3">
    <source>
        <dbReference type="Proteomes" id="UP001050808"/>
    </source>
</evidence>
<sequence>MNETCTGDKHSGWRDHLREEDLPAFEDVLRQALESAEIQKALRATGGMMTSGELRTVTWEARESIAASAAAEYRGLLRSRRADVSAHASDQLPAVLAVLTPALAGLAAAVFLFVGYGLHLASSQPQLAGELQAMGWICAGVTGLSLLADLIWLMITAIRNRPASDPGTGLLTDPDTDDSLKVRRQARHWRRALLSRGILPFLRARIEEAQNTGTATR</sequence>
<keyword evidence="1" id="KW-0812">Transmembrane</keyword>
<dbReference type="EMBL" id="BNDY01000017">
    <property type="protein sequence ID" value="GHI40154.1"/>
    <property type="molecule type" value="Genomic_DNA"/>
</dbReference>
<keyword evidence="1" id="KW-0472">Membrane</keyword>
<protein>
    <submittedName>
        <fullName evidence="2">Membrane protein</fullName>
    </submittedName>
</protein>
<proteinExistence type="predicted"/>
<feature type="transmembrane region" description="Helical" evidence="1">
    <location>
        <begin position="94"/>
        <end position="114"/>
    </location>
</feature>
<accession>A0ABQ3QSB6</accession>
<keyword evidence="1" id="KW-1133">Transmembrane helix</keyword>
<name>A0ABQ3QSB6_9ACTN</name>
<organism evidence="2 3">
    <name type="scientific">Streptomyces violascens</name>
    <dbReference type="NCBI Taxonomy" id="67381"/>
    <lineage>
        <taxon>Bacteria</taxon>
        <taxon>Bacillati</taxon>
        <taxon>Actinomycetota</taxon>
        <taxon>Actinomycetes</taxon>
        <taxon>Kitasatosporales</taxon>
        <taxon>Streptomycetaceae</taxon>
        <taxon>Streptomyces</taxon>
    </lineage>
</organism>
<feature type="transmembrane region" description="Helical" evidence="1">
    <location>
        <begin position="134"/>
        <end position="155"/>
    </location>
</feature>
<dbReference type="RefSeq" id="WP_189971098.1">
    <property type="nucleotide sequence ID" value="NZ_BMUA01000043.1"/>
</dbReference>
<gene>
    <name evidence="2" type="ORF">Sviol_45620</name>
</gene>